<dbReference type="EMBL" id="JAVYJV010000018">
    <property type="protein sequence ID" value="KAK4346732.1"/>
    <property type="molecule type" value="Genomic_DNA"/>
</dbReference>
<dbReference type="Proteomes" id="UP001291623">
    <property type="component" value="Unassembled WGS sequence"/>
</dbReference>
<protein>
    <submittedName>
        <fullName evidence="1">Uncharacterized protein</fullName>
    </submittedName>
</protein>
<organism evidence="1 2">
    <name type="scientific">Anisodus tanguticus</name>
    <dbReference type="NCBI Taxonomy" id="243964"/>
    <lineage>
        <taxon>Eukaryota</taxon>
        <taxon>Viridiplantae</taxon>
        <taxon>Streptophyta</taxon>
        <taxon>Embryophyta</taxon>
        <taxon>Tracheophyta</taxon>
        <taxon>Spermatophyta</taxon>
        <taxon>Magnoliopsida</taxon>
        <taxon>eudicotyledons</taxon>
        <taxon>Gunneridae</taxon>
        <taxon>Pentapetalae</taxon>
        <taxon>asterids</taxon>
        <taxon>lamiids</taxon>
        <taxon>Solanales</taxon>
        <taxon>Solanaceae</taxon>
        <taxon>Solanoideae</taxon>
        <taxon>Hyoscyameae</taxon>
        <taxon>Anisodus</taxon>
    </lineage>
</organism>
<comment type="caution">
    <text evidence="1">The sequence shown here is derived from an EMBL/GenBank/DDBJ whole genome shotgun (WGS) entry which is preliminary data.</text>
</comment>
<sequence>MGADPITARGGGSWNQAKLWRKLLKKLMNECKNVYGKQKRLKFQYDAVSYSQNFDEGGHKDEYPRRQI</sequence>
<proteinExistence type="predicted"/>
<dbReference type="AlphaFoldDB" id="A0AAE1UX59"/>
<accession>A0AAE1UX59</accession>
<evidence type="ECO:0000313" key="1">
    <source>
        <dbReference type="EMBL" id="KAK4346732.1"/>
    </source>
</evidence>
<name>A0AAE1UX59_9SOLA</name>
<evidence type="ECO:0000313" key="2">
    <source>
        <dbReference type="Proteomes" id="UP001291623"/>
    </source>
</evidence>
<gene>
    <name evidence="1" type="ORF">RND71_033071</name>
</gene>
<reference evidence="1" key="1">
    <citation type="submission" date="2023-12" db="EMBL/GenBank/DDBJ databases">
        <title>Genome assembly of Anisodus tanguticus.</title>
        <authorList>
            <person name="Wang Y.-J."/>
        </authorList>
    </citation>
    <scope>NUCLEOTIDE SEQUENCE</scope>
    <source>
        <strain evidence="1">KB-2021</strain>
        <tissue evidence="1">Leaf</tissue>
    </source>
</reference>
<keyword evidence="2" id="KW-1185">Reference proteome</keyword>